<dbReference type="EMBL" id="GGFJ01013624">
    <property type="protein sequence ID" value="MBW62765.1"/>
    <property type="molecule type" value="Transcribed_RNA"/>
</dbReference>
<dbReference type="AlphaFoldDB" id="A0A2M4CC07"/>
<evidence type="ECO:0000256" key="1">
    <source>
        <dbReference type="SAM" id="SignalP"/>
    </source>
</evidence>
<reference evidence="2" key="1">
    <citation type="submission" date="2018-01" db="EMBL/GenBank/DDBJ databases">
        <title>An insight into the sialome of Amazonian anophelines.</title>
        <authorList>
            <person name="Ribeiro J.M."/>
            <person name="Scarpassa V."/>
            <person name="Calvo E."/>
        </authorList>
    </citation>
    <scope>NUCLEOTIDE SEQUENCE</scope>
    <source>
        <tissue evidence="2">Salivary glands</tissue>
    </source>
</reference>
<sequence>MGSLRNISYFLAILSICIACARERRLYLPVGYVSQFRMRTSNKDLLLVWRGERCGETYQNITPHLFTNARFTITSNGPK</sequence>
<keyword evidence="1" id="KW-0732">Signal</keyword>
<feature type="signal peptide" evidence="1">
    <location>
        <begin position="1"/>
        <end position="23"/>
    </location>
</feature>
<accession>A0A2M4CC07</accession>
<organism evidence="2">
    <name type="scientific">Anopheles marajoara</name>
    <dbReference type="NCBI Taxonomy" id="58244"/>
    <lineage>
        <taxon>Eukaryota</taxon>
        <taxon>Metazoa</taxon>
        <taxon>Ecdysozoa</taxon>
        <taxon>Arthropoda</taxon>
        <taxon>Hexapoda</taxon>
        <taxon>Insecta</taxon>
        <taxon>Pterygota</taxon>
        <taxon>Neoptera</taxon>
        <taxon>Endopterygota</taxon>
        <taxon>Diptera</taxon>
        <taxon>Nematocera</taxon>
        <taxon>Culicoidea</taxon>
        <taxon>Culicidae</taxon>
        <taxon>Anophelinae</taxon>
        <taxon>Anopheles</taxon>
    </lineage>
</organism>
<proteinExistence type="predicted"/>
<name>A0A2M4CC07_9DIPT</name>
<feature type="chain" id="PRO_5014876056" evidence="1">
    <location>
        <begin position="24"/>
        <end position="79"/>
    </location>
</feature>
<evidence type="ECO:0000313" key="2">
    <source>
        <dbReference type="EMBL" id="MBW62765.1"/>
    </source>
</evidence>
<protein>
    <submittedName>
        <fullName evidence="2">Putative secreted protein</fullName>
    </submittedName>
</protein>